<dbReference type="AlphaFoldDB" id="A0A7X0BQ21"/>
<evidence type="ECO:0000313" key="4">
    <source>
        <dbReference type="Proteomes" id="UP000557193"/>
    </source>
</evidence>
<keyword evidence="4" id="KW-1185">Reference proteome</keyword>
<feature type="domain" description="Response regulatory" evidence="2">
    <location>
        <begin position="1"/>
        <end position="127"/>
    </location>
</feature>
<comment type="caution">
    <text evidence="1">Lacks conserved residue(s) required for the propagation of feature annotation.</text>
</comment>
<evidence type="ECO:0000259" key="2">
    <source>
        <dbReference type="PROSITE" id="PS50110"/>
    </source>
</evidence>
<name>A0A7X0BQ21_9PSED</name>
<dbReference type="EMBL" id="JACHLL010000001">
    <property type="protein sequence ID" value="MBB6340752.1"/>
    <property type="molecule type" value="Genomic_DNA"/>
</dbReference>
<evidence type="ECO:0000313" key="3">
    <source>
        <dbReference type="EMBL" id="MBB6340752.1"/>
    </source>
</evidence>
<gene>
    <name evidence="3" type="ORF">HNP49_000902</name>
</gene>
<dbReference type="Proteomes" id="UP000557193">
    <property type="component" value="Unassembled WGS sequence"/>
</dbReference>
<reference evidence="3 4" key="1">
    <citation type="submission" date="2020-08" db="EMBL/GenBank/DDBJ databases">
        <title>Functional genomics of gut bacteria from endangered species of beetles.</title>
        <authorList>
            <person name="Carlos-Shanley C."/>
        </authorList>
    </citation>
    <scope>NUCLEOTIDE SEQUENCE [LARGE SCALE GENOMIC DNA]</scope>
    <source>
        <strain evidence="3 4">S00202</strain>
    </source>
</reference>
<proteinExistence type="predicted"/>
<accession>A0A7X0BQ21</accession>
<comment type="caution">
    <text evidence="3">The sequence shown here is derived from an EMBL/GenBank/DDBJ whole genome shotgun (WGS) entry which is preliminary data.</text>
</comment>
<dbReference type="Gene3D" id="3.40.50.2300">
    <property type="match status" value="1"/>
</dbReference>
<sequence>MSGIDLWDDDLGADSTTVEVAPLHIHLIAASEHEAFWRLGLEDHGVRLGDADAAECQLILVDERCPDYEQRLAQLPKRDGSARPPIFFLVSNGTEPDCMRAFSCGADDYVHLPISPEALAVRLKRVESQLRDNSAMRLQLSQSSQIAFQSMTLNAELGRILQYMEYGFACEDFAALAALTLRTFNEFGLHASMGIFHDRGMAFFFDDNLRRPIEQEVLENSRHLGRISDFGSRTILNYAHVAVLIRNMPVDDPMRYGILKDHICYIANGLEARTLAMINELRSLERAIRIQTTASVLQQMIAEMEQAKLEVTKRSTEELQAMLDTLNLEFSQLCLTGNEEQRLMTLLADSSDRIHTLFRGAAEQDQLFQQLLSSVAQTLER</sequence>
<organism evidence="3 4">
    <name type="scientific">Pseudomonas fluvialis</name>
    <dbReference type="NCBI Taxonomy" id="1793966"/>
    <lineage>
        <taxon>Bacteria</taxon>
        <taxon>Pseudomonadati</taxon>
        <taxon>Pseudomonadota</taxon>
        <taxon>Gammaproteobacteria</taxon>
        <taxon>Pseudomonadales</taxon>
        <taxon>Pseudomonadaceae</taxon>
        <taxon>Pseudomonas</taxon>
    </lineage>
</organism>
<dbReference type="InterPro" id="IPR011006">
    <property type="entry name" value="CheY-like_superfamily"/>
</dbReference>
<protein>
    <submittedName>
        <fullName evidence="3">DNA-binding response OmpR family regulator</fullName>
    </submittedName>
</protein>
<evidence type="ECO:0000256" key="1">
    <source>
        <dbReference type="PROSITE-ProRule" id="PRU00169"/>
    </source>
</evidence>
<dbReference type="GO" id="GO:0003677">
    <property type="term" value="F:DNA binding"/>
    <property type="evidence" value="ECO:0007669"/>
    <property type="project" value="UniProtKB-KW"/>
</dbReference>
<dbReference type="RefSeq" id="WP_184680966.1">
    <property type="nucleotide sequence ID" value="NZ_JACHLL010000001.1"/>
</dbReference>
<dbReference type="PROSITE" id="PS50110">
    <property type="entry name" value="RESPONSE_REGULATORY"/>
    <property type="match status" value="1"/>
</dbReference>
<dbReference type="GO" id="GO:0000160">
    <property type="term" value="P:phosphorelay signal transduction system"/>
    <property type="evidence" value="ECO:0007669"/>
    <property type="project" value="InterPro"/>
</dbReference>
<dbReference type="InterPro" id="IPR001789">
    <property type="entry name" value="Sig_transdc_resp-reg_receiver"/>
</dbReference>
<dbReference type="SUPFAM" id="SSF52172">
    <property type="entry name" value="CheY-like"/>
    <property type="match status" value="1"/>
</dbReference>
<keyword evidence="3" id="KW-0238">DNA-binding</keyword>